<dbReference type="Pfam" id="PF00465">
    <property type="entry name" value="Fe-ADH"/>
    <property type="match status" value="1"/>
</dbReference>
<feature type="domain" description="Fe-containing alcohol dehydrogenase-like C-terminal" evidence="5">
    <location>
        <begin position="172"/>
        <end position="355"/>
    </location>
</feature>
<dbReference type="InterPro" id="IPR039697">
    <property type="entry name" value="Alcohol_dehydrogenase_Fe"/>
</dbReference>
<evidence type="ECO:0000256" key="3">
    <source>
        <dbReference type="ARBA" id="ARBA00023027"/>
    </source>
</evidence>
<evidence type="ECO:0000256" key="1">
    <source>
        <dbReference type="ARBA" id="ARBA00007358"/>
    </source>
</evidence>
<dbReference type="KEGG" id="aab:A4R43_32465"/>
<dbReference type="EMBL" id="CP015163">
    <property type="protein sequence ID" value="AXB48980.1"/>
    <property type="molecule type" value="Genomic_DNA"/>
</dbReference>
<keyword evidence="2" id="KW-0560">Oxidoreductase</keyword>
<evidence type="ECO:0000259" key="5">
    <source>
        <dbReference type="Pfam" id="PF25137"/>
    </source>
</evidence>
<keyword evidence="3" id="KW-0520">NAD</keyword>
<dbReference type="InterPro" id="IPR056798">
    <property type="entry name" value="ADH_Fe_C"/>
</dbReference>
<organism evidence="6 7">
    <name type="scientific">Amycolatopsis albispora</name>
    <dbReference type="NCBI Taxonomy" id="1804986"/>
    <lineage>
        <taxon>Bacteria</taxon>
        <taxon>Bacillati</taxon>
        <taxon>Actinomycetota</taxon>
        <taxon>Actinomycetes</taxon>
        <taxon>Pseudonocardiales</taxon>
        <taxon>Pseudonocardiaceae</taxon>
        <taxon>Amycolatopsis</taxon>
    </lineage>
</organism>
<accession>A0A344LLQ6</accession>
<evidence type="ECO:0000313" key="6">
    <source>
        <dbReference type="EMBL" id="AXB48980.1"/>
    </source>
</evidence>
<dbReference type="OrthoDB" id="323926at2"/>
<evidence type="ECO:0000259" key="4">
    <source>
        <dbReference type="Pfam" id="PF00465"/>
    </source>
</evidence>
<reference evidence="6 7" key="1">
    <citation type="submission" date="2016-04" db="EMBL/GenBank/DDBJ databases">
        <title>Complete genome sequence and analysis of deep-sea sediment isolate, Amycolatopsis sp. WP1.</title>
        <authorList>
            <person name="Wang H."/>
            <person name="Chen S."/>
            <person name="Wu Q."/>
        </authorList>
    </citation>
    <scope>NUCLEOTIDE SEQUENCE [LARGE SCALE GENOMIC DNA]</scope>
    <source>
        <strain evidence="6 7">WP1</strain>
    </source>
</reference>
<sequence length="356" mass="36251">MVRSVVKTRVEFGIGATGALPALVDDLGYRRAFVVTDNGLRATGVLGRVLRTLERAGIPYGCYESVRANPSVSIIEEGGQVLRRYGEAAVIGVGGGSALDAAKAISLQAAGPGADGQPVIAIPTTAGTGAETNGFGVFEDAGRKVYWGHESVRPVAVVLDPELTVGLPPRVTAVTGVDALVHGIESLSSPRADSESIRYAGRAIAKVTRWLPVAVRDGANLEARAGMLLGAHLAGLALTRSGLGLVHGFGHAITARLGVSHGLALSGVLEPVMRYSASAAAPAYAQVALAGGHGSALGLAGELLDRVGVRPTLAQLGVTRELVPELAAAALADPVTDNAPLRPSDQEAIELLASAL</sequence>
<dbReference type="SUPFAM" id="SSF56796">
    <property type="entry name" value="Dehydroquinate synthase-like"/>
    <property type="match status" value="1"/>
</dbReference>
<dbReference type="InterPro" id="IPR001670">
    <property type="entry name" value="ADH_Fe/GldA"/>
</dbReference>
<dbReference type="CDD" id="cd08551">
    <property type="entry name" value="Fe-ADH"/>
    <property type="match status" value="1"/>
</dbReference>
<feature type="domain" description="Alcohol dehydrogenase iron-type/glycerol dehydrogenase GldA" evidence="4">
    <location>
        <begin position="8"/>
        <end position="161"/>
    </location>
</feature>
<dbReference type="AlphaFoldDB" id="A0A344LLQ6"/>
<dbReference type="Proteomes" id="UP000250434">
    <property type="component" value="Chromosome"/>
</dbReference>
<comment type="similarity">
    <text evidence="1">Belongs to the iron-containing alcohol dehydrogenase family.</text>
</comment>
<dbReference type="GO" id="GO:0004022">
    <property type="term" value="F:alcohol dehydrogenase (NAD+) activity"/>
    <property type="evidence" value="ECO:0007669"/>
    <property type="project" value="TreeGrafter"/>
</dbReference>
<keyword evidence="7" id="KW-1185">Reference proteome</keyword>
<dbReference type="PROSITE" id="PS00060">
    <property type="entry name" value="ADH_IRON_2"/>
    <property type="match status" value="1"/>
</dbReference>
<gene>
    <name evidence="6" type="ORF">A4R43_32465</name>
</gene>
<dbReference type="PANTHER" id="PTHR11496">
    <property type="entry name" value="ALCOHOL DEHYDROGENASE"/>
    <property type="match status" value="1"/>
</dbReference>
<dbReference type="PROSITE" id="PS00913">
    <property type="entry name" value="ADH_IRON_1"/>
    <property type="match status" value="1"/>
</dbReference>
<dbReference type="Gene3D" id="3.40.50.1970">
    <property type="match status" value="1"/>
</dbReference>
<dbReference type="PANTHER" id="PTHR11496:SF102">
    <property type="entry name" value="ALCOHOL DEHYDROGENASE 4"/>
    <property type="match status" value="1"/>
</dbReference>
<evidence type="ECO:0000313" key="7">
    <source>
        <dbReference type="Proteomes" id="UP000250434"/>
    </source>
</evidence>
<name>A0A344LLQ6_9PSEU</name>
<proteinExistence type="inferred from homology"/>
<evidence type="ECO:0000256" key="2">
    <source>
        <dbReference type="ARBA" id="ARBA00023002"/>
    </source>
</evidence>
<dbReference type="Pfam" id="PF25137">
    <property type="entry name" value="ADH_Fe_C"/>
    <property type="match status" value="1"/>
</dbReference>
<dbReference type="Gene3D" id="1.20.1090.10">
    <property type="entry name" value="Dehydroquinate synthase-like - alpha domain"/>
    <property type="match status" value="1"/>
</dbReference>
<dbReference type="InterPro" id="IPR018211">
    <property type="entry name" value="ADH_Fe_CS"/>
</dbReference>
<dbReference type="GO" id="GO:0046872">
    <property type="term" value="F:metal ion binding"/>
    <property type="evidence" value="ECO:0007669"/>
    <property type="project" value="InterPro"/>
</dbReference>
<dbReference type="FunFam" id="3.40.50.1970:FF:000003">
    <property type="entry name" value="Alcohol dehydrogenase, iron-containing"/>
    <property type="match status" value="1"/>
</dbReference>
<protein>
    <submittedName>
        <fullName evidence="6">Methanol dehydrogenase</fullName>
    </submittedName>
</protein>